<gene>
    <name evidence="3" type="ORF">H0H81_006513</name>
</gene>
<keyword evidence="4" id="KW-1185">Reference proteome</keyword>
<organism evidence="3 4">
    <name type="scientific">Sphagnurus paluster</name>
    <dbReference type="NCBI Taxonomy" id="117069"/>
    <lineage>
        <taxon>Eukaryota</taxon>
        <taxon>Fungi</taxon>
        <taxon>Dikarya</taxon>
        <taxon>Basidiomycota</taxon>
        <taxon>Agaricomycotina</taxon>
        <taxon>Agaricomycetes</taxon>
        <taxon>Agaricomycetidae</taxon>
        <taxon>Agaricales</taxon>
        <taxon>Tricholomatineae</taxon>
        <taxon>Lyophyllaceae</taxon>
        <taxon>Sphagnurus</taxon>
    </lineage>
</organism>
<accession>A0A9P7FRL7</accession>
<feature type="signal peptide" evidence="2">
    <location>
        <begin position="1"/>
        <end position="21"/>
    </location>
</feature>
<reference evidence="3" key="2">
    <citation type="submission" date="2021-10" db="EMBL/GenBank/DDBJ databases">
        <title>Phylogenomics reveals ancestral predisposition of the termite-cultivated fungus Termitomyces towards a domesticated lifestyle.</title>
        <authorList>
            <person name="Auxier B."/>
            <person name="Grum-Grzhimaylo A."/>
            <person name="Cardenas M.E."/>
            <person name="Lodge J.D."/>
            <person name="Laessoe T."/>
            <person name="Pedersen O."/>
            <person name="Smith M.E."/>
            <person name="Kuyper T.W."/>
            <person name="Franco-Molano E.A."/>
            <person name="Baroni T.J."/>
            <person name="Aanen D.K."/>
        </authorList>
    </citation>
    <scope>NUCLEOTIDE SEQUENCE</scope>
    <source>
        <strain evidence="3">D49</strain>
    </source>
</reference>
<evidence type="ECO:0000256" key="2">
    <source>
        <dbReference type="SAM" id="SignalP"/>
    </source>
</evidence>
<dbReference type="Proteomes" id="UP000717328">
    <property type="component" value="Unassembled WGS sequence"/>
</dbReference>
<evidence type="ECO:0000313" key="3">
    <source>
        <dbReference type="EMBL" id="KAG5636893.1"/>
    </source>
</evidence>
<keyword evidence="2" id="KW-0732">Signal</keyword>
<protein>
    <submittedName>
        <fullName evidence="3">Uncharacterized protein</fullName>
    </submittedName>
</protein>
<reference evidence="3" key="1">
    <citation type="submission" date="2021-02" db="EMBL/GenBank/DDBJ databases">
        <authorList>
            <person name="Nieuwenhuis M."/>
            <person name="Van De Peppel L.J.J."/>
        </authorList>
    </citation>
    <scope>NUCLEOTIDE SEQUENCE</scope>
    <source>
        <strain evidence="3">D49</strain>
    </source>
</reference>
<feature type="non-terminal residue" evidence="3">
    <location>
        <position position="180"/>
    </location>
</feature>
<comment type="caution">
    <text evidence="3">The sequence shown here is derived from an EMBL/GenBank/DDBJ whole genome shotgun (WGS) entry which is preliminary data.</text>
</comment>
<evidence type="ECO:0000313" key="4">
    <source>
        <dbReference type="Proteomes" id="UP000717328"/>
    </source>
</evidence>
<dbReference type="AlphaFoldDB" id="A0A9P7FRL7"/>
<feature type="chain" id="PRO_5040113631" evidence="2">
    <location>
        <begin position="22"/>
        <end position="180"/>
    </location>
</feature>
<feature type="compositionally biased region" description="Pro residues" evidence="1">
    <location>
        <begin position="157"/>
        <end position="170"/>
    </location>
</feature>
<feature type="region of interest" description="Disordered" evidence="1">
    <location>
        <begin position="157"/>
        <end position="180"/>
    </location>
</feature>
<evidence type="ECO:0000256" key="1">
    <source>
        <dbReference type="SAM" id="MobiDB-lite"/>
    </source>
</evidence>
<name>A0A9P7FRL7_9AGAR</name>
<sequence>MYNLLPLSLATIALWAPHALAVKYTISNNCGQPINLFANGINQGNLAVGEVTTREYANDWSGALYTDANGGDGLTGQRTTRAGFHNDGDYYYIVIDTERLNTGVRIEPLVPVVRCSASFIPPFMFSRVRQQNNDFCTSAMCDNKACSSVLRAPPEIFPAPSSSPPAPPIRACPGNDVGYK</sequence>
<dbReference type="OrthoDB" id="6770063at2759"/>
<proteinExistence type="predicted"/>
<dbReference type="EMBL" id="JABCKI010005882">
    <property type="protein sequence ID" value="KAG5636893.1"/>
    <property type="molecule type" value="Genomic_DNA"/>
</dbReference>